<dbReference type="InterPro" id="IPR006671">
    <property type="entry name" value="Cyclin_N"/>
</dbReference>
<dbReference type="InterPro" id="IPR039361">
    <property type="entry name" value="Cyclin"/>
</dbReference>
<dbReference type="KEGG" id="pda:103718572"/>
<reference evidence="9" key="1">
    <citation type="submission" date="2025-08" db="UniProtKB">
        <authorList>
            <consortium name="RefSeq"/>
        </authorList>
    </citation>
    <scope>IDENTIFICATION</scope>
    <source>
        <tissue evidence="9">Young leaves</tissue>
    </source>
</reference>
<proteinExistence type="inferred from homology"/>
<comment type="similarity">
    <text evidence="1">Belongs to the cyclin family. Cyclin D subfamily.</text>
</comment>
<dbReference type="InterPro" id="IPR048258">
    <property type="entry name" value="Cyclins_cyclin-box"/>
</dbReference>
<evidence type="ECO:0000256" key="1">
    <source>
        <dbReference type="ARBA" id="ARBA00009065"/>
    </source>
</evidence>
<dbReference type="GeneID" id="103718572"/>
<sequence>MEDSDCSVSLSNLICQEDGSTLLLGDGDEEEKSDMVTVYNDCCIFSETEEDDYIDMLFSKESVRSDSRGSRVYDDSSEDWLKCARSDAVRWILKTKACFGFCSKTAYMAVTYLDRFLMHRRIDDKGKIWAVQLLSVACLSLAAKMEECKVPALSEFRYDFKSNLIRRMEFLVLNTLEWRLNSVTPFAYLSYFASRLQEHKWSNLMARAIGFIFAATGVMNLVDHRPSVIAAAATLAAFDERLTQNLAEFKKRTISLRGSLETEHVFSCYCLMIQESHKEKLKPSKNLIATTSFTARSSKRRRSESPHAE</sequence>
<feature type="domain" description="Cyclin C-terminal" evidence="7">
    <location>
        <begin position="183"/>
        <end position="294"/>
    </location>
</feature>
<keyword evidence="3 5" id="KW-0195">Cyclin</keyword>
<accession>A0A8B7CSU5</accession>
<keyword evidence="8" id="KW-1185">Reference proteome</keyword>
<feature type="domain" description="Cyclin-like" evidence="6">
    <location>
        <begin position="90"/>
        <end position="174"/>
    </location>
</feature>
<gene>
    <name evidence="9" type="primary">LOC103718572</name>
</gene>
<dbReference type="SUPFAM" id="SSF47954">
    <property type="entry name" value="Cyclin-like"/>
    <property type="match status" value="1"/>
</dbReference>
<dbReference type="CDD" id="cd20544">
    <property type="entry name" value="CYCLIN_AtCycD-like_rpt2"/>
    <property type="match status" value="1"/>
</dbReference>
<dbReference type="GO" id="GO:0051301">
    <property type="term" value="P:cell division"/>
    <property type="evidence" value="ECO:0007669"/>
    <property type="project" value="UniProtKB-KW"/>
</dbReference>
<evidence type="ECO:0000256" key="2">
    <source>
        <dbReference type="ARBA" id="ARBA00022618"/>
    </source>
</evidence>
<dbReference type="Pfam" id="PF02984">
    <property type="entry name" value="Cyclin_C"/>
    <property type="match status" value="1"/>
</dbReference>
<dbReference type="Gene3D" id="1.10.472.10">
    <property type="entry name" value="Cyclin-like"/>
    <property type="match status" value="2"/>
</dbReference>
<protein>
    <submittedName>
        <fullName evidence="9">Cyclin-D5-1-like isoform X1</fullName>
    </submittedName>
</protein>
<evidence type="ECO:0000259" key="6">
    <source>
        <dbReference type="SMART" id="SM00385"/>
    </source>
</evidence>
<organism evidence="8 9">
    <name type="scientific">Phoenix dactylifera</name>
    <name type="common">Date palm</name>
    <dbReference type="NCBI Taxonomy" id="42345"/>
    <lineage>
        <taxon>Eukaryota</taxon>
        <taxon>Viridiplantae</taxon>
        <taxon>Streptophyta</taxon>
        <taxon>Embryophyta</taxon>
        <taxon>Tracheophyta</taxon>
        <taxon>Spermatophyta</taxon>
        <taxon>Magnoliopsida</taxon>
        <taxon>Liliopsida</taxon>
        <taxon>Arecaceae</taxon>
        <taxon>Coryphoideae</taxon>
        <taxon>Phoeniceae</taxon>
        <taxon>Phoenix</taxon>
    </lineage>
</organism>
<dbReference type="SMART" id="SM01332">
    <property type="entry name" value="Cyclin_C"/>
    <property type="match status" value="1"/>
</dbReference>
<dbReference type="Proteomes" id="UP000228380">
    <property type="component" value="Unplaced"/>
</dbReference>
<evidence type="ECO:0000256" key="5">
    <source>
        <dbReference type="RuleBase" id="RU000383"/>
    </source>
</evidence>
<dbReference type="Pfam" id="PF00134">
    <property type="entry name" value="Cyclin_N"/>
    <property type="match status" value="1"/>
</dbReference>
<dbReference type="InterPro" id="IPR013763">
    <property type="entry name" value="Cyclin-like_dom"/>
</dbReference>
<dbReference type="FunFam" id="1.10.472.10:FF:000069">
    <property type="entry name" value="Cyclin-D5-1"/>
    <property type="match status" value="1"/>
</dbReference>
<dbReference type="PANTHER" id="PTHR10177">
    <property type="entry name" value="CYCLINS"/>
    <property type="match status" value="1"/>
</dbReference>
<evidence type="ECO:0000256" key="3">
    <source>
        <dbReference type="ARBA" id="ARBA00023127"/>
    </source>
</evidence>
<evidence type="ECO:0000313" key="8">
    <source>
        <dbReference type="Proteomes" id="UP000228380"/>
    </source>
</evidence>
<keyword evidence="4" id="KW-0131">Cell cycle</keyword>
<dbReference type="SMART" id="SM00385">
    <property type="entry name" value="CYCLIN"/>
    <property type="match status" value="1"/>
</dbReference>
<dbReference type="AlphaFoldDB" id="A0A8B7CSU5"/>
<dbReference type="CDD" id="cd20543">
    <property type="entry name" value="CYCLIN_AtCycD-like_rpt1"/>
    <property type="match status" value="1"/>
</dbReference>
<dbReference type="PROSITE" id="PS00292">
    <property type="entry name" value="CYCLINS"/>
    <property type="match status" value="1"/>
</dbReference>
<name>A0A8B7CSU5_PHODC</name>
<dbReference type="RefSeq" id="XP_008805680.2">
    <property type="nucleotide sequence ID" value="XM_008807458.4"/>
</dbReference>
<evidence type="ECO:0000313" key="9">
    <source>
        <dbReference type="RefSeq" id="XP_008805680.2"/>
    </source>
</evidence>
<dbReference type="OrthoDB" id="306099at2759"/>
<evidence type="ECO:0000256" key="4">
    <source>
        <dbReference type="ARBA" id="ARBA00023306"/>
    </source>
</evidence>
<keyword evidence="2" id="KW-0132">Cell division</keyword>
<dbReference type="InterPro" id="IPR036915">
    <property type="entry name" value="Cyclin-like_sf"/>
</dbReference>
<evidence type="ECO:0000259" key="7">
    <source>
        <dbReference type="SMART" id="SM01332"/>
    </source>
</evidence>
<dbReference type="InterPro" id="IPR004367">
    <property type="entry name" value="Cyclin_C-dom"/>
</dbReference>